<evidence type="ECO:0000313" key="2">
    <source>
        <dbReference type="Proteomes" id="UP000251341"/>
    </source>
</evidence>
<protein>
    <submittedName>
        <fullName evidence="1">Uncharacterized protein</fullName>
    </submittedName>
</protein>
<dbReference type="RefSeq" id="WP_108401930.1">
    <property type="nucleotide sequence ID" value="NZ_NESP01000001.1"/>
</dbReference>
<reference evidence="1 2" key="1">
    <citation type="submission" date="2017-04" db="EMBL/GenBank/DDBJ databases">
        <title>Unexpected and diverse lifestyles within the genus Limnohabitans.</title>
        <authorList>
            <person name="Kasalicky V."/>
            <person name="Mehrshad M."/>
            <person name="Andrei S.-A."/>
            <person name="Salcher M."/>
            <person name="Kratochvilova H."/>
            <person name="Simek K."/>
            <person name="Ghai R."/>
        </authorList>
    </citation>
    <scope>NUCLEOTIDE SEQUENCE [LARGE SCALE GENOMIC DNA]</scope>
    <source>
        <strain evidence="1 2">MWH-C5</strain>
    </source>
</reference>
<accession>A0A315ETD0</accession>
<organism evidence="1 2">
    <name type="scientific">Limnohabitans curvus</name>
    <dbReference type="NCBI Taxonomy" id="323423"/>
    <lineage>
        <taxon>Bacteria</taxon>
        <taxon>Pseudomonadati</taxon>
        <taxon>Pseudomonadota</taxon>
        <taxon>Betaproteobacteria</taxon>
        <taxon>Burkholderiales</taxon>
        <taxon>Comamonadaceae</taxon>
        <taxon>Limnohabitans</taxon>
    </lineage>
</organism>
<evidence type="ECO:0000313" key="1">
    <source>
        <dbReference type="EMBL" id="PUE59152.1"/>
    </source>
</evidence>
<comment type="caution">
    <text evidence="1">The sequence shown here is derived from an EMBL/GenBank/DDBJ whole genome shotgun (WGS) entry which is preliminary data.</text>
</comment>
<dbReference type="AlphaFoldDB" id="A0A315ETD0"/>
<gene>
    <name evidence="1" type="ORF">B9Z44_05950</name>
</gene>
<dbReference type="EMBL" id="NESP01000001">
    <property type="protein sequence ID" value="PUE59152.1"/>
    <property type="molecule type" value="Genomic_DNA"/>
</dbReference>
<dbReference type="Proteomes" id="UP000251341">
    <property type="component" value="Unassembled WGS sequence"/>
</dbReference>
<sequence length="184" mass="19768">MAITRIPKAGLDDALQNEINGKLDKAGGTMTGSITMTNGALFKSSVTSDDARNTGYKMADGQDIGEMNRSSQYYDDRATNCNGYLPNGNCASNGYWNPPNGNWWTWGVSGVPTGNCANWGSYDGAGGTTQVFNAVSVGFNYDGYYEAANEIGGSEYHRWYRNCNCGAFNCRTNCNCNCACCGCC</sequence>
<name>A0A315ETD0_9BURK</name>
<proteinExistence type="predicted"/>
<keyword evidence="2" id="KW-1185">Reference proteome</keyword>